<name>A0A7S8IVD9_9BACT</name>
<sequence length="146" mass="16222">MAEPTQESLEKIRKFVQGFAEKSGTMMHPNPAVTEAVVNGLAMHIDELGKPLCPCNFYKDKEAEAKLRRWICACDEMQIYKYCHCLLFVREDGMPITEYLPEGHEGRENYGIVTDPTPAKGRALKHKIASSPTVPDDSPAASPSPT</sequence>
<dbReference type="SUPFAM" id="SSF57662">
    <property type="entry name" value="Ferredoxin thioredoxin reductase (FTR), catalytic beta chain"/>
    <property type="match status" value="1"/>
</dbReference>
<dbReference type="GO" id="GO:0046872">
    <property type="term" value="F:metal ion binding"/>
    <property type="evidence" value="ECO:0007669"/>
    <property type="project" value="UniProtKB-KW"/>
</dbReference>
<feature type="compositionally biased region" description="Low complexity" evidence="14">
    <location>
        <begin position="129"/>
        <end position="146"/>
    </location>
</feature>
<dbReference type="AlphaFoldDB" id="A0A7S8IVD9"/>
<evidence type="ECO:0000256" key="6">
    <source>
        <dbReference type="ARBA" id="ARBA00022723"/>
    </source>
</evidence>
<reference evidence="15 16" key="1">
    <citation type="journal article" date="2020" name="ISME J.">
        <title>Enrichment and physiological characterization of a novel comammox Nitrospira indicates ammonium inhibition of complete nitrification.</title>
        <authorList>
            <person name="Sakoula D."/>
            <person name="Koch H."/>
            <person name="Frank J."/>
            <person name="Jetten M.S.M."/>
            <person name="van Kessel M.A.H.J."/>
            <person name="Lucker S."/>
        </authorList>
    </citation>
    <scope>NUCLEOTIDE SEQUENCE [LARGE SCALE GENOMIC DNA]</scope>
    <source>
        <strain evidence="15">Comreactor17</strain>
    </source>
</reference>
<comment type="catalytic activity">
    <reaction evidence="13">
        <text>[thioredoxin]-disulfide + 2 reduced [2Fe-2S]-[ferredoxin] + 2 H(+) = [thioredoxin]-dithiol + 2 oxidized [2Fe-2S]-[ferredoxin]</text>
        <dbReference type="Rhea" id="RHEA:42336"/>
        <dbReference type="Rhea" id="RHEA-COMP:10000"/>
        <dbReference type="Rhea" id="RHEA-COMP:10001"/>
        <dbReference type="Rhea" id="RHEA-COMP:10698"/>
        <dbReference type="Rhea" id="RHEA-COMP:10700"/>
        <dbReference type="ChEBI" id="CHEBI:15378"/>
        <dbReference type="ChEBI" id="CHEBI:29950"/>
        <dbReference type="ChEBI" id="CHEBI:33737"/>
        <dbReference type="ChEBI" id="CHEBI:33738"/>
        <dbReference type="ChEBI" id="CHEBI:50058"/>
        <dbReference type="EC" id="1.8.7.2"/>
    </reaction>
</comment>
<dbReference type="InterPro" id="IPR004209">
    <property type="entry name" value="FTR_bsu"/>
</dbReference>
<evidence type="ECO:0000256" key="14">
    <source>
        <dbReference type="SAM" id="MobiDB-lite"/>
    </source>
</evidence>
<keyword evidence="8" id="KW-0408">Iron</keyword>
<evidence type="ECO:0000313" key="16">
    <source>
        <dbReference type="Proteomes" id="UP000593737"/>
    </source>
</evidence>
<keyword evidence="9" id="KW-0411">Iron-sulfur</keyword>
<dbReference type="GO" id="GO:0051539">
    <property type="term" value="F:4 iron, 4 sulfur cluster binding"/>
    <property type="evidence" value="ECO:0007669"/>
    <property type="project" value="UniProtKB-KW"/>
</dbReference>
<evidence type="ECO:0000256" key="3">
    <source>
        <dbReference type="ARBA" id="ARBA00007941"/>
    </source>
</evidence>
<evidence type="ECO:0000256" key="10">
    <source>
        <dbReference type="ARBA" id="ARBA00023157"/>
    </source>
</evidence>
<evidence type="ECO:0000313" key="15">
    <source>
        <dbReference type="EMBL" id="QPD02237.1"/>
    </source>
</evidence>
<dbReference type="PANTHER" id="PTHR35113:SF1">
    <property type="entry name" value="FERREDOXIN-THIOREDOXIN REDUCTASE CATALYTIC CHAIN, CHLOROPLASTIC"/>
    <property type="match status" value="1"/>
</dbReference>
<comment type="function">
    <text evidence="2">Catalytic subunit of the ferredoxin-thioredoxin reductase (FTR), which catalyzes the two-electron reduction of thioredoxins by the electrons provided by reduced ferredoxin.</text>
</comment>
<dbReference type="InterPro" id="IPR036644">
    <property type="entry name" value="FTR_bsu_sf"/>
</dbReference>
<proteinExistence type="inferred from homology"/>
<dbReference type="Proteomes" id="UP000593737">
    <property type="component" value="Chromosome"/>
</dbReference>
<comment type="subunit">
    <text evidence="11">Heterodimer of subunit A (variable subunit) and subunit B (catalytic subunit). Heterodimeric FTR forms a complex with ferredoxin and thioredoxin.</text>
</comment>
<evidence type="ECO:0000256" key="7">
    <source>
        <dbReference type="ARBA" id="ARBA00023002"/>
    </source>
</evidence>
<comment type="cofactor">
    <cofactor evidence="1">
        <name>[4Fe-4S] cluster</name>
        <dbReference type="ChEBI" id="CHEBI:49883"/>
    </cofactor>
</comment>
<keyword evidence="10" id="KW-1015">Disulfide bond</keyword>
<keyword evidence="5" id="KW-0004">4Fe-4S</keyword>
<evidence type="ECO:0000256" key="8">
    <source>
        <dbReference type="ARBA" id="ARBA00023004"/>
    </source>
</evidence>
<evidence type="ECO:0000256" key="5">
    <source>
        <dbReference type="ARBA" id="ARBA00022485"/>
    </source>
</evidence>
<dbReference type="Gene3D" id="3.90.460.10">
    <property type="entry name" value="Ferredoxin thioredoxin reductase catalytic beta subunit"/>
    <property type="match status" value="1"/>
</dbReference>
<evidence type="ECO:0000256" key="2">
    <source>
        <dbReference type="ARBA" id="ARBA00003945"/>
    </source>
</evidence>
<evidence type="ECO:0000256" key="11">
    <source>
        <dbReference type="ARBA" id="ARBA00026011"/>
    </source>
</evidence>
<dbReference type="PANTHER" id="PTHR35113">
    <property type="entry name" value="FERREDOXIN-THIOREDOXIN REDUCTASE CATALYTIC CHAIN, CHLOROPLASTIC"/>
    <property type="match status" value="1"/>
</dbReference>
<feature type="region of interest" description="Disordered" evidence="14">
    <location>
        <begin position="106"/>
        <end position="146"/>
    </location>
</feature>
<dbReference type="EC" id="1.8.7.2" evidence="4"/>
<keyword evidence="7" id="KW-0560">Oxidoreductase</keyword>
<organism evidence="15 16">
    <name type="scientific">Candidatus Nitrospira kreftii</name>
    <dbReference type="NCBI Taxonomy" id="2652173"/>
    <lineage>
        <taxon>Bacteria</taxon>
        <taxon>Pseudomonadati</taxon>
        <taxon>Nitrospirota</taxon>
        <taxon>Nitrospiria</taxon>
        <taxon>Nitrospirales</taxon>
        <taxon>Nitrospiraceae</taxon>
        <taxon>Nitrospira</taxon>
    </lineage>
</organism>
<keyword evidence="6" id="KW-0479">Metal-binding</keyword>
<evidence type="ECO:0000256" key="12">
    <source>
        <dbReference type="ARBA" id="ARBA00030295"/>
    </source>
</evidence>
<accession>A0A7S8IVD9</accession>
<dbReference type="GO" id="GO:0016730">
    <property type="term" value="F:oxidoreductase activity, acting on iron-sulfur proteins as donors"/>
    <property type="evidence" value="ECO:0007669"/>
    <property type="project" value="InterPro"/>
</dbReference>
<dbReference type="Pfam" id="PF02943">
    <property type="entry name" value="FeThRed_B"/>
    <property type="match status" value="1"/>
</dbReference>
<evidence type="ECO:0000256" key="4">
    <source>
        <dbReference type="ARBA" id="ARBA00012358"/>
    </source>
</evidence>
<comment type="similarity">
    <text evidence="3">Belongs to the ferredoxin thioredoxin reductase beta subunit family.</text>
</comment>
<protein>
    <recommendedName>
        <fullName evidence="4">ferredoxin:thioredoxin reductase</fullName>
        <ecNumber evidence="4">1.8.7.2</ecNumber>
    </recommendedName>
    <alternativeName>
        <fullName evidence="12">Ferredoxin-thioredoxin reductase subunit B</fullName>
    </alternativeName>
</protein>
<evidence type="ECO:0000256" key="9">
    <source>
        <dbReference type="ARBA" id="ARBA00023014"/>
    </source>
</evidence>
<evidence type="ECO:0000256" key="13">
    <source>
        <dbReference type="ARBA" id="ARBA00048150"/>
    </source>
</evidence>
<dbReference type="KEGG" id="nkf:Nkreftii_000011"/>
<dbReference type="EMBL" id="CP047423">
    <property type="protein sequence ID" value="QPD02237.1"/>
    <property type="molecule type" value="Genomic_DNA"/>
</dbReference>
<evidence type="ECO:0000256" key="1">
    <source>
        <dbReference type="ARBA" id="ARBA00001966"/>
    </source>
</evidence>
<gene>
    <name evidence="15" type="ORF">Nkreftii_000011</name>
</gene>